<dbReference type="Gene3D" id="2.40.10.220">
    <property type="entry name" value="predicted glycosyltransferase like domains"/>
    <property type="match status" value="1"/>
</dbReference>
<dbReference type="OrthoDB" id="5298508at2"/>
<dbReference type="EMBL" id="CP000510">
    <property type="protein sequence ID" value="ABM04176.1"/>
    <property type="molecule type" value="Genomic_DNA"/>
</dbReference>
<dbReference type="AlphaFoldDB" id="A1SXG1"/>
<feature type="domain" description="PilZ" evidence="1">
    <location>
        <begin position="3"/>
        <end position="104"/>
    </location>
</feature>
<name>A1SXG1_PSYIN</name>
<evidence type="ECO:0000313" key="2">
    <source>
        <dbReference type="EMBL" id="ABM04176.1"/>
    </source>
</evidence>
<dbReference type="Pfam" id="PF07238">
    <property type="entry name" value="PilZ"/>
    <property type="match status" value="1"/>
</dbReference>
<dbReference type="Proteomes" id="UP000000639">
    <property type="component" value="Chromosome"/>
</dbReference>
<dbReference type="RefSeq" id="WP_011770736.1">
    <property type="nucleotide sequence ID" value="NC_008709.1"/>
</dbReference>
<protein>
    <submittedName>
        <fullName evidence="2">Type IV pilus assembly PilZ</fullName>
    </submittedName>
</protein>
<dbReference type="InterPro" id="IPR009875">
    <property type="entry name" value="PilZ_domain"/>
</dbReference>
<dbReference type="HOGENOM" id="CLU_146776_0_1_6"/>
<dbReference type="KEGG" id="pin:Ping_2445"/>
<accession>A1SXG1</accession>
<reference evidence="2 3" key="1">
    <citation type="submission" date="2007-01" db="EMBL/GenBank/DDBJ databases">
        <title>Complete sequence of Psychromonas ingrahamii 37.</title>
        <authorList>
            <consortium name="US DOE Joint Genome Institute"/>
            <person name="Copeland A."/>
            <person name="Lucas S."/>
            <person name="Lapidus A."/>
            <person name="Barry K."/>
            <person name="Detter J.C."/>
            <person name="Glavina del Rio T."/>
            <person name="Hammon N."/>
            <person name="Israni S."/>
            <person name="Dalin E."/>
            <person name="Tice H."/>
            <person name="Pitluck S."/>
            <person name="Thompson L.S."/>
            <person name="Brettin T."/>
            <person name="Bruce D."/>
            <person name="Han C."/>
            <person name="Tapia R."/>
            <person name="Schmutz J."/>
            <person name="Larimer F."/>
            <person name="Land M."/>
            <person name="Hauser L."/>
            <person name="Kyrpides N."/>
            <person name="Ivanova N."/>
            <person name="Staley J."/>
            <person name="Richardson P."/>
        </authorList>
    </citation>
    <scope>NUCLEOTIDE SEQUENCE [LARGE SCALE GENOMIC DNA]</scope>
    <source>
        <strain evidence="2 3">37</strain>
    </source>
</reference>
<keyword evidence="3" id="KW-1185">Reference proteome</keyword>
<proteinExistence type="predicted"/>
<dbReference type="eggNOG" id="ENOG5031CKX">
    <property type="taxonomic scope" value="Bacteria"/>
</dbReference>
<dbReference type="STRING" id="357804.Ping_2445"/>
<organism evidence="2 3">
    <name type="scientific">Psychromonas ingrahamii (strain DSM 17664 / CCUG 51855 / 37)</name>
    <dbReference type="NCBI Taxonomy" id="357804"/>
    <lineage>
        <taxon>Bacteria</taxon>
        <taxon>Pseudomonadati</taxon>
        <taxon>Pseudomonadota</taxon>
        <taxon>Gammaproteobacteria</taxon>
        <taxon>Alteromonadales</taxon>
        <taxon>Psychromonadaceae</taxon>
        <taxon>Psychromonas</taxon>
    </lineage>
</organism>
<dbReference type="GO" id="GO:0035438">
    <property type="term" value="F:cyclic-di-GMP binding"/>
    <property type="evidence" value="ECO:0007669"/>
    <property type="project" value="InterPro"/>
</dbReference>
<evidence type="ECO:0000259" key="1">
    <source>
        <dbReference type="Pfam" id="PF07238"/>
    </source>
</evidence>
<gene>
    <name evidence="2" type="ordered locus">Ping_2445</name>
</gene>
<sequence>MKEKREFPRVQHIGSCILSREGATDLETWQTKILDITAQGASIECPDTWPGLPDDNVRMTLTQEGGDIELKLSGMIVHQRLGVLGIKFLTVSVDNLAHLQRIIELDIANKIKTNESINV</sequence>
<evidence type="ECO:0000313" key="3">
    <source>
        <dbReference type="Proteomes" id="UP000000639"/>
    </source>
</evidence>
<dbReference type="SUPFAM" id="SSF141371">
    <property type="entry name" value="PilZ domain-like"/>
    <property type="match status" value="1"/>
</dbReference>